<dbReference type="PANTHER" id="PTHR43512">
    <property type="entry name" value="TRANSLATION FACTOR GUF1-RELATED"/>
    <property type="match status" value="1"/>
</dbReference>
<dbReference type="PANTHER" id="PTHR43512:SF4">
    <property type="entry name" value="TRANSLATION FACTOR GUF1 HOMOLOG, CHLOROPLASTIC"/>
    <property type="match status" value="1"/>
</dbReference>
<dbReference type="FunFam" id="3.30.70.240:FF:000007">
    <property type="entry name" value="Translation factor GUF1, mitochondrial"/>
    <property type="match status" value="1"/>
</dbReference>
<dbReference type="NCBIfam" id="TIGR01393">
    <property type="entry name" value="lepA"/>
    <property type="match status" value="1"/>
</dbReference>
<dbReference type="FunFam" id="2.40.30.10:FF:000015">
    <property type="entry name" value="Translation factor GUF1, mitochondrial"/>
    <property type="match status" value="1"/>
</dbReference>
<dbReference type="HAMAP" id="MF_00071">
    <property type="entry name" value="LepA"/>
    <property type="match status" value="1"/>
</dbReference>
<dbReference type="SUPFAM" id="SSF52540">
    <property type="entry name" value="P-loop containing nucleoside triphosphate hydrolases"/>
    <property type="match status" value="1"/>
</dbReference>
<evidence type="ECO:0000256" key="2">
    <source>
        <dbReference type="ARBA" id="ARBA00022741"/>
    </source>
</evidence>
<dbReference type="PROSITE" id="PS51722">
    <property type="entry name" value="G_TR_2"/>
    <property type="match status" value="1"/>
</dbReference>
<comment type="similarity">
    <text evidence="1">Belongs to the TRAFAC class translation factor GTPase superfamily. Classic translation factor GTPase family. LepA subfamily.</text>
</comment>
<gene>
    <name evidence="7" type="ORF">METZ01_LOCUS40116</name>
</gene>
<keyword evidence="3" id="KW-0378">Hydrolase</keyword>
<dbReference type="GO" id="GO:0006412">
    <property type="term" value="P:translation"/>
    <property type="evidence" value="ECO:0007669"/>
    <property type="project" value="UniProtKB-KW"/>
</dbReference>
<dbReference type="Gene3D" id="3.40.50.300">
    <property type="entry name" value="P-loop containing nucleotide triphosphate hydrolases"/>
    <property type="match status" value="1"/>
</dbReference>
<evidence type="ECO:0000256" key="1">
    <source>
        <dbReference type="ARBA" id="ARBA00005454"/>
    </source>
</evidence>
<dbReference type="InterPro" id="IPR035647">
    <property type="entry name" value="EFG_III/V"/>
</dbReference>
<dbReference type="Gene3D" id="3.30.70.2570">
    <property type="entry name" value="Elongation factor 4, C-terminal domain"/>
    <property type="match status" value="1"/>
</dbReference>
<dbReference type="GO" id="GO:0005525">
    <property type="term" value="F:GTP binding"/>
    <property type="evidence" value="ECO:0007669"/>
    <property type="project" value="UniProtKB-KW"/>
</dbReference>
<protein>
    <recommendedName>
        <fullName evidence="6">Tr-type G domain-containing protein</fullName>
    </recommendedName>
</protein>
<dbReference type="PRINTS" id="PR00315">
    <property type="entry name" value="ELONGATNFCT"/>
</dbReference>
<dbReference type="GO" id="GO:0003924">
    <property type="term" value="F:GTPase activity"/>
    <property type="evidence" value="ECO:0007669"/>
    <property type="project" value="InterPro"/>
</dbReference>
<dbReference type="InterPro" id="IPR027417">
    <property type="entry name" value="P-loop_NTPase"/>
</dbReference>
<evidence type="ECO:0000256" key="4">
    <source>
        <dbReference type="ARBA" id="ARBA00022917"/>
    </source>
</evidence>
<dbReference type="InterPro" id="IPR035654">
    <property type="entry name" value="LepA_IV"/>
</dbReference>
<keyword evidence="5" id="KW-0342">GTP-binding</keyword>
<dbReference type="CDD" id="cd03699">
    <property type="entry name" value="EF4_II"/>
    <property type="match status" value="1"/>
</dbReference>
<dbReference type="GO" id="GO:0043022">
    <property type="term" value="F:ribosome binding"/>
    <property type="evidence" value="ECO:0007669"/>
    <property type="project" value="TreeGrafter"/>
</dbReference>
<dbReference type="Gene3D" id="3.30.70.870">
    <property type="entry name" value="Elongation Factor G (Translational Gtpase), domain 3"/>
    <property type="match status" value="1"/>
</dbReference>
<evidence type="ECO:0000256" key="5">
    <source>
        <dbReference type="ARBA" id="ARBA00023134"/>
    </source>
</evidence>
<keyword evidence="2" id="KW-0547">Nucleotide-binding</keyword>
<dbReference type="SUPFAM" id="SSF50447">
    <property type="entry name" value="Translation proteins"/>
    <property type="match status" value="1"/>
</dbReference>
<name>A0A381R6F3_9ZZZZ</name>
<dbReference type="CDD" id="cd03709">
    <property type="entry name" value="lepA_C"/>
    <property type="match status" value="1"/>
</dbReference>
<dbReference type="InterPro" id="IPR006297">
    <property type="entry name" value="EF-4"/>
</dbReference>
<dbReference type="Gene3D" id="2.40.30.10">
    <property type="entry name" value="Translation factors"/>
    <property type="match status" value="1"/>
</dbReference>
<evidence type="ECO:0000256" key="3">
    <source>
        <dbReference type="ARBA" id="ARBA00022801"/>
    </source>
</evidence>
<dbReference type="InterPro" id="IPR000795">
    <property type="entry name" value="T_Tr_GTP-bd_dom"/>
</dbReference>
<dbReference type="SUPFAM" id="SSF54980">
    <property type="entry name" value="EF-G C-terminal domain-like"/>
    <property type="match status" value="2"/>
</dbReference>
<dbReference type="Pfam" id="PF00009">
    <property type="entry name" value="GTP_EFTU"/>
    <property type="match status" value="1"/>
</dbReference>
<feature type="domain" description="Tr-type G" evidence="6">
    <location>
        <begin position="1"/>
        <end position="144"/>
    </location>
</feature>
<evidence type="ECO:0000259" key="6">
    <source>
        <dbReference type="PROSITE" id="PS51722"/>
    </source>
</evidence>
<organism evidence="7">
    <name type="scientific">marine metagenome</name>
    <dbReference type="NCBI Taxonomy" id="408172"/>
    <lineage>
        <taxon>unclassified sequences</taxon>
        <taxon>metagenomes</taxon>
        <taxon>ecological metagenomes</taxon>
    </lineage>
</organism>
<evidence type="ECO:0000313" key="7">
    <source>
        <dbReference type="EMBL" id="SUZ87262.1"/>
    </source>
</evidence>
<dbReference type="Pfam" id="PF00679">
    <property type="entry name" value="EFG_C"/>
    <property type="match status" value="1"/>
</dbReference>
<dbReference type="Gene3D" id="3.30.70.240">
    <property type="match status" value="1"/>
</dbReference>
<keyword evidence="4" id="KW-0648">Protein biosynthesis</keyword>
<dbReference type="InterPro" id="IPR038363">
    <property type="entry name" value="LepA_C_sf"/>
</dbReference>
<dbReference type="EMBL" id="UINC01001716">
    <property type="protein sequence ID" value="SUZ87262.1"/>
    <property type="molecule type" value="Genomic_DNA"/>
</dbReference>
<dbReference type="Pfam" id="PF03144">
    <property type="entry name" value="GTP_EFTU_D2"/>
    <property type="match status" value="1"/>
</dbReference>
<dbReference type="AlphaFoldDB" id="A0A381R6F3"/>
<reference evidence="7" key="1">
    <citation type="submission" date="2018-05" db="EMBL/GenBank/DDBJ databases">
        <authorList>
            <person name="Lanie J.A."/>
            <person name="Ng W.-L."/>
            <person name="Kazmierczak K.M."/>
            <person name="Andrzejewski T.M."/>
            <person name="Davidsen T.M."/>
            <person name="Wayne K.J."/>
            <person name="Tettelin H."/>
            <person name="Glass J.I."/>
            <person name="Rusch D."/>
            <person name="Podicherti R."/>
            <person name="Tsui H.-C.T."/>
            <person name="Winkler M.E."/>
        </authorList>
    </citation>
    <scope>NUCLEOTIDE SEQUENCE</scope>
</reference>
<dbReference type="Pfam" id="PF06421">
    <property type="entry name" value="LepA_C"/>
    <property type="match status" value="1"/>
</dbReference>
<dbReference type="FunFam" id="3.30.70.870:FF:000004">
    <property type="entry name" value="Translation factor GUF1, mitochondrial"/>
    <property type="match status" value="1"/>
</dbReference>
<accession>A0A381R6F3</accession>
<dbReference type="InterPro" id="IPR000640">
    <property type="entry name" value="EFG_V-like"/>
</dbReference>
<dbReference type="InterPro" id="IPR004161">
    <property type="entry name" value="EFTu-like_2"/>
</dbReference>
<dbReference type="CDD" id="cd16260">
    <property type="entry name" value="EF4_III"/>
    <property type="match status" value="1"/>
</dbReference>
<dbReference type="FunFam" id="3.30.70.2570:FF:000001">
    <property type="entry name" value="Translation factor GUF1, mitochondrial"/>
    <property type="match status" value="1"/>
</dbReference>
<dbReference type="GO" id="GO:0045727">
    <property type="term" value="P:positive regulation of translation"/>
    <property type="evidence" value="ECO:0007669"/>
    <property type="project" value="TreeGrafter"/>
</dbReference>
<sequence length="555" mass="62781">MKNQVLDSMDLERERGITIKSHSIRMIFKDHILNLIDTPGHVDFSYEVSRTLSASEGALLVVDAAQGIEAQTVTNYLLAVENDLKIIPIINKVDLPNADIDNVKKQIIELTGCEEKDILLTSAKNGEGIEDLLNTIIELVPCPTISKNEKIKALIFDSIFDKYRGVIAYVRIYEGSIQRGMRIKFFSHDTYYEVDEVGYFVIDRKKAPSLERGEVGYIIANIRDIEHVLPGDTITTVDNPCSKALPGFQKIKPMVFSGLFPSDAEDYDGLRTALEKLKLNDASLVFEPEVSDALGFGYRCGFLGLLHMEIIQERLEREFDLSIVTTSPNVKYLANLKDKTQVEVHRPALLPPPKILEDILEPIVEAEILTPTEYIGNIMKICQDRRGHYKSTSYLSSSKVQLIYDLPLAEIIFDFYDSIKSASKGYASFDYTFKEYKKSKLDKLDILINKEPVDALSMICSKKDSYHRGLALCQKLKELIPRQQIQIPIQASIGTRVIARTNIAPFRKNVTEKLYGGDVTRKKKLLQKQKKGKKRMRMIGKVEVPQEALLAVLKI</sequence>
<proteinExistence type="inferred from homology"/>
<dbReference type="SMART" id="SM00838">
    <property type="entry name" value="EFG_C"/>
    <property type="match status" value="1"/>
</dbReference>
<dbReference type="InterPro" id="IPR013842">
    <property type="entry name" value="LepA_CTD"/>
</dbReference>
<dbReference type="InterPro" id="IPR009000">
    <property type="entry name" value="Transl_B-barrel_sf"/>
</dbReference>